<accession>A0A423U1R5</accession>
<dbReference type="EMBL" id="QCYY01000791">
    <property type="protein sequence ID" value="ROT82657.1"/>
    <property type="molecule type" value="Genomic_DNA"/>
</dbReference>
<dbReference type="Proteomes" id="UP000283509">
    <property type="component" value="Unassembled WGS sequence"/>
</dbReference>
<proteinExistence type="predicted"/>
<organism evidence="1 2">
    <name type="scientific">Penaeus vannamei</name>
    <name type="common">Whiteleg shrimp</name>
    <name type="synonym">Litopenaeus vannamei</name>
    <dbReference type="NCBI Taxonomy" id="6689"/>
    <lineage>
        <taxon>Eukaryota</taxon>
        <taxon>Metazoa</taxon>
        <taxon>Ecdysozoa</taxon>
        <taxon>Arthropoda</taxon>
        <taxon>Crustacea</taxon>
        <taxon>Multicrustacea</taxon>
        <taxon>Malacostraca</taxon>
        <taxon>Eumalacostraca</taxon>
        <taxon>Eucarida</taxon>
        <taxon>Decapoda</taxon>
        <taxon>Dendrobranchiata</taxon>
        <taxon>Penaeoidea</taxon>
        <taxon>Penaeidae</taxon>
        <taxon>Penaeus</taxon>
    </lineage>
</organism>
<reference evidence="1 2" key="1">
    <citation type="submission" date="2018-04" db="EMBL/GenBank/DDBJ databases">
        <authorList>
            <person name="Zhang X."/>
            <person name="Yuan J."/>
            <person name="Li F."/>
            <person name="Xiang J."/>
        </authorList>
    </citation>
    <scope>NUCLEOTIDE SEQUENCE [LARGE SCALE GENOMIC DNA]</scope>
    <source>
        <tissue evidence="1">Muscle</tissue>
    </source>
</reference>
<reference evidence="1 2" key="2">
    <citation type="submission" date="2019-01" db="EMBL/GenBank/DDBJ databases">
        <title>The decoding of complex shrimp genome reveals the adaptation for benthos swimmer, frequently molting mechanism and breeding impact on genome.</title>
        <authorList>
            <person name="Sun Y."/>
            <person name="Gao Y."/>
            <person name="Yu Y."/>
        </authorList>
    </citation>
    <scope>NUCLEOTIDE SEQUENCE [LARGE SCALE GENOMIC DNA]</scope>
    <source>
        <tissue evidence="1">Muscle</tissue>
    </source>
</reference>
<name>A0A423U1R5_PENVA</name>
<evidence type="ECO:0000313" key="2">
    <source>
        <dbReference type="Proteomes" id="UP000283509"/>
    </source>
</evidence>
<gene>
    <name evidence="1" type="ORF">C7M84_024189</name>
</gene>
<sequence length="279" mass="28939">MPSRPRSFTSGAFLCPGISSPWARPLLSAPLPVLRLLQQSIWVLSLSLPLLPSRHSCPCSPRAQLPPAPLAPAAPAPLLAPLAPSSPAPIAPLRKPAPLAPIAPAPLKPIAPAPLAPAASAPIAPAPSAPIAPAGYNPTLQQLQQTLAPTVVSPSIVPKANALTKTVHASSTAPMMVLNLQELMKQGTTSGTSPHLPFIVIVPKDFALQNPAPKVAPKVALKAAPKVASPAVRPQRSVTPSVYRTDARLPTVLQQILAATNQAVPQRPERSYVFTALSQ</sequence>
<keyword evidence="2" id="KW-1185">Reference proteome</keyword>
<evidence type="ECO:0000313" key="1">
    <source>
        <dbReference type="EMBL" id="ROT82657.1"/>
    </source>
</evidence>
<dbReference type="AlphaFoldDB" id="A0A423U1R5"/>
<comment type="caution">
    <text evidence="1">The sequence shown here is derived from an EMBL/GenBank/DDBJ whole genome shotgun (WGS) entry which is preliminary data.</text>
</comment>
<protein>
    <submittedName>
        <fullName evidence="1">Uncharacterized protein</fullName>
    </submittedName>
</protein>
<dbReference type="OrthoDB" id="6381762at2759"/>